<proteinExistence type="predicted"/>
<evidence type="ECO:0000313" key="1">
    <source>
        <dbReference type="EMBL" id="CAA9323579.1"/>
    </source>
</evidence>
<gene>
    <name evidence="1" type="ORF">AVDCRST_MAG61-2645</name>
</gene>
<organism evidence="1">
    <name type="scientific">uncultured Friedmanniella sp</name>
    <dbReference type="NCBI Taxonomy" id="335381"/>
    <lineage>
        <taxon>Bacteria</taxon>
        <taxon>Bacillati</taxon>
        <taxon>Actinomycetota</taxon>
        <taxon>Actinomycetes</taxon>
        <taxon>Propionibacteriales</taxon>
        <taxon>Nocardioidaceae</taxon>
        <taxon>Friedmanniella</taxon>
        <taxon>environmental samples</taxon>
    </lineage>
</organism>
<accession>A0A6J4L5H2</accession>
<name>A0A6J4L5H2_9ACTN</name>
<reference evidence="1" key="1">
    <citation type="submission" date="2020-02" db="EMBL/GenBank/DDBJ databases">
        <authorList>
            <person name="Meier V. D."/>
        </authorList>
    </citation>
    <scope>NUCLEOTIDE SEQUENCE</scope>
    <source>
        <strain evidence="1">AVDCRST_MAG61</strain>
    </source>
</reference>
<protein>
    <submittedName>
        <fullName evidence="1">Uncharacterized protein</fullName>
    </submittedName>
</protein>
<dbReference type="AlphaFoldDB" id="A0A6J4L5H2"/>
<dbReference type="EMBL" id="CADCTT010000309">
    <property type="protein sequence ID" value="CAA9323579.1"/>
    <property type="molecule type" value="Genomic_DNA"/>
</dbReference>
<sequence length="38" mass="4034">MTQAPARTRTGPIEQVVELTASPPLVDGAGPRWLFRGG</sequence>